<name>A0ABR2E3T3_9ROSI</name>
<keyword evidence="2" id="KW-1185">Reference proteome</keyword>
<gene>
    <name evidence="1" type="ORF">V6N12_040474</name>
</gene>
<protein>
    <submittedName>
        <fullName evidence="1">Uncharacterized protein</fullName>
    </submittedName>
</protein>
<sequence>MEEGREVDLGFGLRIWGVCFCAPNQPTTYIYPNKRQLGCLGTVQPMAAPIQESSSFTQRPQASSVITSA</sequence>
<reference evidence="1 2" key="1">
    <citation type="journal article" date="2024" name="G3 (Bethesda)">
        <title>Genome assembly of Hibiscus sabdariffa L. provides insights into metabolisms of medicinal natural products.</title>
        <authorList>
            <person name="Kim T."/>
        </authorList>
    </citation>
    <scope>NUCLEOTIDE SEQUENCE [LARGE SCALE GENOMIC DNA]</scope>
    <source>
        <strain evidence="1">TK-2024</strain>
        <tissue evidence="1">Old leaves</tissue>
    </source>
</reference>
<organism evidence="1 2">
    <name type="scientific">Hibiscus sabdariffa</name>
    <name type="common">roselle</name>
    <dbReference type="NCBI Taxonomy" id="183260"/>
    <lineage>
        <taxon>Eukaryota</taxon>
        <taxon>Viridiplantae</taxon>
        <taxon>Streptophyta</taxon>
        <taxon>Embryophyta</taxon>
        <taxon>Tracheophyta</taxon>
        <taxon>Spermatophyta</taxon>
        <taxon>Magnoliopsida</taxon>
        <taxon>eudicotyledons</taxon>
        <taxon>Gunneridae</taxon>
        <taxon>Pentapetalae</taxon>
        <taxon>rosids</taxon>
        <taxon>malvids</taxon>
        <taxon>Malvales</taxon>
        <taxon>Malvaceae</taxon>
        <taxon>Malvoideae</taxon>
        <taxon>Hibiscus</taxon>
    </lineage>
</organism>
<evidence type="ECO:0000313" key="1">
    <source>
        <dbReference type="EMBL" id="KAK8551853.1"/>
    </source>
</evidence>
<dbReference type="Proteomes" id="UP001472677">
    <property type="component" value="Unassembled WGS sequence"/>
</dbReference>
<dbReference type="EMBL" id="JBBPBM010000020">
    <property type="protein sequence ID" value="KAK8551853.1"/>
    <property type="molecule type" value="Genomic_DNA"/>
</dbReference>
<proteinExistence type="predicted"/>
<comment type="caution">
    <text evidence="1">The sequence shown here is derived from an EMBL/GenBank/DDBJ whole genome shotgun (WGS) entry which is preliminary data.</text>
</comment>
<accession>A0ABR2E3T3</accession>
<evidence type="ECO:0000313" key="2">
    <source>
        <dbReference type="Proteomes" id="UP001472677"/>
    </source>
</evidence>